<reference evidence="2 3" key="1">
    <citation type="submission" date="2024-05" db="EMBL/GenBank/DDBJ databases">
        <title>Haplotype-resolved chromosome-level genome assembly of Huyou (Citrus changshanensis).</title>
        <authorList>
            <person name="Miao C."/>
            <person name="Chen W."/>
            <person name="Wu Y."/>
            <person name="Wang L."/>
            <person name="Zhao S."/>
            <person name="Grierson D."/>
            <person name="Xu C."/>
            <person name="Chen K."/>
        </authorList>
    </citation>
    <scope>NUCLEOTIDE SEQUENCE [LARGE SCALE GENOMIC DNA]</scope>
    <source>
        <strain evidence="2">01-14</strain>
        <tissue evidence="2">Leaf</tissue>
    </source>
</reference>
<evidence type="ECO:0000313" key="2">
    <source>
        <dbReference type="EMBL" id="KAK9193037.1"/>
    </source>
</evidence>
<gene>
    <name evidence="2" type="ORF">WN944_003733</name>
</gene>
<dbReference type="Proteomes" id="UP001428341">
    <property type="component" value="Unassembled WGS sequence"/>
</dbReference>
<feature type="region of interest" description="Disordered" evidence="1">
    <location>
        <begin position="47"/>
        <end position="129"/>
    </location>
</feature>
<keyword evidence="3" id="KW-1185">Reference proteome</keyword>
<dbReference type="PANTHER" id="PTHR33785:SF2">
    <property type="entry name" value="DUF1685 DOMAIN-CONTAINING PROTEIN"/>
    <property type="match status" value="1"/>
</dbReference>
<proteinExistence type="predicted"/>
<sequence length="250" mass="28904">MADQFSLCLLTVMDHLWFHHTILFPEPTSLILSKTLKPASLNLSLHEVEGTPSPLEEEEEEESRDSSPMSAQLDDAYNNGEEDKDTNLEQRPTRLNLTRGKSNRSQSSSPATQRLKKRRYSKSLPQKSKSCRSLMELELEEVKGFMDLGFRFNKECLSPRMMSVLPGLQRVKLHQVARDGDDDDETDQQDDEDYEKRVMRPYLSEAWLIKRPDSPLLNFRMPRVTAAADDMKKHLRFWAKTVASEIQQEC</sequence>
<dbReference type="EMBL" id="JBCGBO010000006">
    <property type="protein sequence ID" value="KAK9193037.1"/>
    <property type="molecule type" value="Genomic_DNA"/>
</dbReference>
<organism evidence="2 3">
    <name type="scientific">Citrus x changshan-huyou</name>
    <dbReference type="NCBI Taxonomy" id="2935761"/>
    <lineage>
        <taxon>Eukaryota</taxon>
        <taxon>Viridiplantae</taxon>
        <taxon>Streptophyta</taxon>
        <taxon>Embryophyta</taxon>
        <taxon>Tracheophyta</taxon>
        <taxon>Spermatophyta</taxon>
        <taxon>Magnoliopsida</taxon>
        <taxon>eudicotyledons</taxon>
        <taxon>Gunneridae</taxon>
        <taxon>Pentapetalae</taxon>
        <taxon>rosids</taxon>
        <taxon>malvids</taxon>
        <taxon>Sapindales</taxon>
        <taxon>Rutaceae</taxon>
        <taxon>Aurantioideae</taxon>
        <taxon>Citrus</taxon>
    </lineage>
</organism>
<protein>
    <submittedName>
        <fullName evidence="2">Uncharacterized protein</fullName>
    </submittedName>
</protein>
<comment type="caution">
    <text evidence="2">The sequence shown here is derived from an EMBL/GenBank/DDBJ whole genome shotgun (WGS) entry which is preliminary data.</text>
</comment>
<feature type="compositionally biased region" description="Polar residues" evidence="1">
    <location>
        <begin position="93"/>
        <end position="112"/>
    </location>
</feature>
<evidence type="ECO:0000313" key="3">
    <source>
        <dbReference type="Proteomes" id="UP001428341"/>
    </source>
</evidence>
<evidence type="ECO:0000256" key="1">
    <source>
        <dbReference type="SAM" id="MobiDB-lite"/>
    </source>
</evidence>
<dbReference type="PANTHER" id="PTHR33785">
    <property type="entry name" value="OS06G0550800 PROTEIN"/>
    <property type="match status" value="1"/>
</dbReference>
<name>A0AAP0LZ48_9ROSI</name>
<dbReference type="AlphaFoldDB" id="A0AAP0LZ48"/>
<accession>A0AAP0LZ48</accession>